<reference evidence="1" key="1">
    <citation type="submission" date="2020-06" db="EMBL/GenBank/DDBJ databases">
        <authorList>
            <person name="Li T."/>
            <person name="Hu X."/>
            <person name="Zhang T."/>
            <person name="Song X."/>
            <person name="Zhang H."/>
            <person name="Dai N."/>
            <person name="Sheng W."/>
            <person name="Hou X."/>
            <person name="Wei L."/>
        </authorList>
    </citation>
    <scope>NUCLEOTIDE SEQUENCE</scope>
    <source>
        <strain evidence="1">G01</strain>
        <tissue evidence="1">Leaf</tissue>
    </source>
</reference>
<evidence type="ECO:0000313" key="1">
    <source>
        <dbReference type="EMBL" id="KAL0380753.1"/>
    </source>
</evidence>
<comment type="caution">
    <text evidence="1">The sequence shown here is derived from an EMBL/GenBank/DDBJ whole genome shotgun (WGS) entry which is preliminary data.</text>
</comment>
<accession>A0AAW2RLN0</accession>
<proteinExistence type="predicted"/>
<sequence length="84" mass="9283">MSMVRWKKDELTKMTATTGAKGSRPNRTTLAAVESLAVPLVQEVVFLADFRCARCQKRVAEIMAKMNGKSKISSLSHFTQPVVV</sequence>
<dbReference type="EMBL" id="JACGWK010000001">
    <property type="protein sequence ID" value="KAL0380753.1"/>
    <property type="molecule type" value="Genomic_DNA"/>
</dbReference>
<reference evidence="1" key="2">
    <citation type="journal article" date="2024" name="Plant">
        <title>Genomic evolution and insights into agronomic trait innovations of Sesamum species.</title>
        <authorList>
            <person name="Miao H."/>
            <person name="Wang L."/>
            <person name="Qu L."/>
            <person name="Liu H."/>
            <person name="Sun Y."/>
            <person name="Le M."/>
            <person name="Wang Q."/>
            <person name="Wei S."/>
            <person name="Zheng Y."/>
            <person name="Lin W."/>
            <person name="Duan Y."/>
            <person name="Cao H."/>
            <person name="Xiong S."/>
            <person name="Wang X."/>
            <person name="Wei L."/>
            <person name="Li C."/>
            <person name="Ma Q."/>
            <person name="Ju M."/>
            <person name="Zhao R."/>
            <person name="Li G."/>
            <person name="Mu C."/>
            <person name="Tian Q."/>
            <person name="Mei H."/>
            <person name="Zhang T."/>
            <person name="Gao T."/>
            <person name="Zhang H."/>
        </authorList>
    </citation>
    <scope>NUCLEOTIDE SEQUENCE</scope>
    <source>
        <strain evidence="1">G01</strain>
    </source>
</reference>
<name>A0AAW2RLN0_9LAMI</name>
<dbReference type="AlphaFoldDB" id="A0AAW2RLN0"/>
<gene>
    <name evidence="1" type="ORF">Sangu_0139600</name>
</gene>
<evidence type="ECO:0008006" key="2">
    <source>
        <dbReference type="Google" id="ProtNLM"/>
    </source>
</evidence>
<organism evidence="1">
    <name type="scientific">Sesamum angustifolium</name>
    <dbReference type="NCBI Taxonomy" id="2727405"/>
    <lineage>
        <taxon>Eukaryota</taxon>
        <taxon>Viridiplantae</taxon>
        <taxon>Streptophyta</taxon>
        <taxon>Embryophyta</taxon>
        <taxon>Tracheophyta</taxon>
        <taxon>Spermatophyta</taxon>
        <taxon>Magnoliopsida</taxon>
        <taxon>eudicotyledons</taxon>
        <taxon>Gunneridae</taxon>
        <taxon>Pentapetalae</taxon>
        <taxon>asterids</taxon>
        <taxon>lamiids</taxon>
        <taxon>Lamiales</taxon>
        <taxon>Pedaliaceae</taxon>
        <taxon>Sesamum</taxon>
    </lineage>
</organism>
<protein>
    <recommendedName>
        <fullName evidence="2">HMA domain-containing protein</fullName>
    </recommendedName>
</protein>